<dbReference type="PANTHER" id="PTHR40050">
    <property type="entry name" value="INNER SPORE COAT PROTEIN H"/>
    <property type="match status" value="1"/>
</dbReference>
<feature type="chain" id="PRO_5046456408" description="Coth protein-domain-containing protein" evidence="1">
    <location>
        <begin position="21"/>
        <end position="560"/>
    </location>
</feature>
<proteinExistence type="predicted"/>
<sequence length="560" mass="62555">MKLLAITTGLVSIAFALANAADVTYAVIAFPGASDSVAVNVGGQDYPLQKSPMSGNLFTGVAPHGAEYRYAIIGSNGQKAENTTRHLAESATATGNEFFGRSKTVYDIPSLPRAFNPIYPALENAMSRDNEISTIIVNADIEALETILKAPTEDHEFAQVYNMSYISHDAIYNFEGAGIKNSGQSSKDYAKQSLKIKFNKFNKLSKDRLFGRRSFKLRAEANEPTMAREKLMMDSLAAAGAATLSSNWVRLFVNNEPFGLFLMSDDSFKSFTDNFLNGGSAMNSTGLTIKGNAMDPTNEANLVYKGPNVASYNANDVYILEDEGRDPTVSKESYMGPVIDFMDRLDKTVIGSDAQTPGTITDLIDNADHTMIHLVMSFLSGSWDGLWYQASNYYLTQNRDTKKWYIITYDFDETFGNGVEDDKLMTTPYQNYSRPDSQRPLVDTFIKSPYYDPKFQEILKTIVKRFFNARVIKPRLEAWTEMLKEDIAWDRSLPFRSPGDKEKFTVKDLDNMLITVDSRIGILEWISNRTTSVCQQLNFNDTDDLPALPTYEKQVPNPTA</sequence>
<protein>
    <recommendedName>
        <fullName evidence="4">Coth protein-domain-containing protein</fullName>
    </recommendedName>
</protein>
<dbReference type="Proteomes" id="UP001476247">
    <property type="component" value="Unassembled WGS sequence"/>
</dbReference>
<keyword evidence="3" id="KW-1185">Reference proteome</keyword>
<dbReference type="PANTHER" id="PTHR40050:SF1">
    <property type="entry name" value="INNER SPORE COAT PROTEIN H"/>
    <property type="match status" value="1"/>
</dbReference>
<comment type="caution">
    <text evidence="2">The sequence shown here is derived from an EMBL/GenBank/DDBJ whole genome shotgun (WGS) entry which is preliminary data.</text>
</comment>
<dbReference type="EMBL" id="BAABUJ010000030">
    <property type="protein sequence ID" value="GAA5803822.1"/>
    <property type="molecule type" value="Genomic_DNA"/>
</dbReference>
<evidence type="ECO:0000313" key="3">
    <source>
        <dbReference type="Proteomes" id="UP001476247"/>
    </source>
</evidence>
<keyword evidence="1" id="KW-0732">Signal</keyword>
<dbReference type="InterPro" id="IPR014867">
    <property type="entry name" value="Spore_coat_CotH_CotH2/3/7"/>
</dbReference>
<gene>
    <name evidence="2" type="ORF">HPULCUR_009307</name>
</gene>
<dbReference type="Pfam" id="PF08757">
    <property type="entry name" value="CotH"/>
    <property type="match status" value="1"/>
</dbReference>
<reference evidence="2 3" key="1">
    <citation type="submission" date="2024-04" db="EMBL/GenBank/DDBJ databases">
        <title>genome sequences of Mucor flavus KT1a and Helicostylum pulchrum KT1b strains isolation_sourced from the surface of a dry-aged beef.</title>
        <authorList>
            <person name="Toyotome T."/>
            <person name="Hosono M."/>
            <person name="Torimaru M."/>
            <person name="Fukuda K."/>
            <person name="Mikami N."/>
        </authorList>
    </citation>
    <scope>NUCLEOTIDE SEQUENCE [LARGE SCALE GENOMIC DNA]</scope>
    <source>
        <strain evidence="2 3">KT1b</strain>
    </source>
</reference>
<organism evidence="2 3">
    <name type="scientific">Helicostylum pulchrum</name>
    <dbReference type="NCBI Taxonomy" id="562976"/>
    <lineage>
        <taxon>Eukaryota</taxon>
        <taxon>Fungi</taxon>
        <taxon>Fungi incertae sedis</taxon>
        <taxon>Mucoromycota</taxon>
        <taxon>Mucoromycotina</taxon>
        <taxon>Mucoromycetes</taxon>
        <taxon>Mucorales</taxon>
        <taxon>Mucorineae</taxon>
        <taxon>Mucoraceae</taxon>
        <taxon>Helicostylum</taxon>
    </lineage>
</organism>
<feature type="signal peptide" evidence="1">
    <location>
        <begin position="1"/>
        <end position="20"/>
    </location>
</feature>
<name>A0ABP9YA27_9FUNG</name>
<evidence type="ECO:0000256" key="1">
    <source>
        <dbReference type="SAM" id="SignalP"/>
    </source>
</evidence>
<evidence type="ECO:0008006" key="4">
    <source>
        <dbReference type="Google" id="ProtNLM"/>
    </source>
</evidence>
<evidence type="ECO:0000313" key="2">
    <source>
        <dbReference type="EMBL" id="GAA5803822.1"/>
    </source>
</evidence>
<accession>A0ABP9YA27</accession>